<evidence type="ECO:0000259" key="1">
    <source>
        <dbReference type="Pfam" id="PF17680"/>
    </source>
</evidence>
<evidence type="ECO:0000313" key="3">
    <source>
        <dbReference type="Proteomes" id="UP000017548"/>
    </source>
</evidence>
<reference evidence="2 3" key="1">
    <citation type="journal article" date="2013" name="Genome Announc.">
        <title>Draft Genome Sequence of Shewanella decolorationis S12, a Dye-Degrading Bacterium Isolated from a Wastewater Treatment Plant.</title>
        <authorList>
            <person name="Xu M."/>
            <person name="Fang Y."/>
            <person name="Liu J."/>
            <person name="Chen X."/>
            <person name="Sun G."/>
            <person name="Guo J."/>
            <person name="Hua Z."/>
            <person name="Tu Q."/>
            <person name="Wu L."/>
            <person name="Zhou J."/>
            <person name="Liu X."/>
        </authorList>
    </citation>
    <scope>NUCLEOTIDE SEQUENCE [LARGE SCALE GENOMIC DNA]</scope>
    <source>
        <strain evidence="2 3">S12</strain>
    </source>
</reference>
<dbReference type="InterPro" id="IPR014549">
    <property type="entry name" value="FlgO"/>
</dbReference>
<keyword evidence="2" id="KW-0282">Flagellum</keyword>
<dbReference type="Proteomes" id="UP000017548">
    <property type="component" value="Unassembled WGS sequence"/>
</dbReference>
<organism evidence="2 3">
    <name type="scientific">Shewanella decolorationis S12</name>
    <dbReference type="NCBI Taxonomy" id="1353536"/>
    <lineage>
        <taxon>Bacteria</taxon>
        <taxon>Pseudomonadati</taxon>
        <taxon>Pseudomonadota</taxon>
        <taxon>Gammaproteobacteria</taxon>
        <taxon>Alteromonadales</taxon>
        <taxon>Shewanellaceae</taxon>
        <taxon>Shewanella</taxon>
    </lineage>
</organism>
<protein>
    <submittedName>
        <fullName evidence="2">Outer membrane lipoprotein required for flagellar motility</fullName>
    </submittedName>
</protein>
<proteinExistence type="predicted"/>
<dbReference type="PIRSF" id="PIRSF028688">
    <property type="entry name" value="UCP_imp_028688"/>
    <property type="match status" value="1"/>
</dbReference>
<keyword evidence="2" id="KW-0966">Cell projection</keyword>
<dbReference type="Pfam" id="PF17680">
    <property type="entry name" value="FlgO"/>
    <property type="match status" value="1"/>
</dbReference>
<comment type="caution">
    <text evidence="2">The sequence shown here is derived from an EMBL/GenBank/DDBJ whole genome shotgun (WGS) entry which is preliminary data.</text>
</comment>
<evidence type="ECO:0000313" key="2">
    <source>
        <dbReference type="EMBL" id="ESE41183.1"/>
    </source>
</evidence>
<feature type="domain" description="FlgO" evidence="1">
    <location>
        <begin position="59"/>
        <end position="185"/>
    </location>
</feature>
<keyword evidence="2" id="KW-0449">Lipoprotein</keyword>
<keyword evidence="3" id="KW-1185">Reference proteome</keyword>
<gene>
    <name evidence="2" type="ORF">SHD_2093</name>
</gene>
<dbReference type="InterPro" id="IPR041215">
    <property type="entry name" value="FlgO_dom"/>
</dbReference>
<keyword evidence="2" id="KW-0969">Cilium</keyword>
<name>A0ABP2Z6E2_9GAMM</name>
<dbReference type="EMBL" id="AXZL01000066">
    <property type="protein sequence ID" value="ESE41183.1"/>
    <property type="molecule type" value="Genomic_DNA"/>
</dbReference>
<accession>A0ABP2Z6E2</accession>
<dbReference type="PROSITE" id="PS51257">
    <property type="entry name" value="PROKAR_LIPOPROTEIN"/>
    <property type="match status" value="1"/>
</dbReference>
<sequence length="222" mass="24090">MSRIDLDDEVIPMLKRAFIPLALVVLVGCTTKPVVPPKPSLVDGNGLPPTAVINHLSQRIVTELVKQNDALRSDQPIVVATPVLVGDLKGTNALAQQLQQGLITSLHSFQFNVVDLNLADGLSVTPDGDFILTRDWQRLSTNLPVDHIVVSTMSPTTNGMAINTRIVTLSNNRVVSASQTFVTQKELSNYMQPSEQVISQDGILYRQSSPGMNEVRVLGDGK</sequence>